<evidence type="ECO:0000313" key="2">
    <source>
        <dbReference type="EMBL" id="KAL1497841.1"/>
    </source>
</evidence>
<protein>
    <submittedName>
        <fullName evidence="2">Uncharacterized protein</fullName>
    </submittedName>
</protein>
<reference evidence="2 3" key="1">
    <citation type="submission" date="2024-05" db="EMBL/GenBank/DDBJ databases">
        <title>Genetic variation in Jamaican populations of the coffee berry borer (Hypothenemus hampei).</title>
        <authorList>
            <person name="Errbii M."/>
            <person name="Myrie A."/>
        </authorList>
    </citation>
    <scope>NUCLEOTIDE SEQUENCE [LARGE SCALE GENOMIC DNA]</scope>
    <source>
        <strain evidence="2">JA-Hopewell-2020-01-JO</strain>
        <tissue evidence="2">Whole body</tissue>
    </source>
</reference>
<dbReference type="AlphaFoldDB" id="A0ABD1ENA9"/>
<gene>
    <name evidence="2" type="ORF">ABEB36_008729</name>
</gene>
<organism evidence="2 3">
    <name type="scientific">Hypothenemus hampei</name>
    <name type="common">Coffee berry borer</name>
    <dbReference type="NCBI Taxonomy" id="57062"/>
    <lineage>
        <taxon>Eukaryota</taxon>
        <taxon>Metazoa</taxon>
        <taxon>Ecdysozoa</taxon>
        <taxon>Arthropoda</taxon>
        <taxon>Hexapoda</taxon>
        <taxon>Insecta</taxon>
        <taxon>Pterygota</taxon>
        <taxon>Neoptera</taxon>
        <taxon>Endopterygota</taxon>
        <taxon>Coleoptera</taxon>
        <taxon>Polyphaga</taxon>
        <taxon>Cucujiformia</taxon>
        <taxon>Curculionidae</taxon>
        <taxon>Scolytinae</taxon>
        <taxon>Hypothenemus</taxon>
    </lineage>
</organism>
<feature type="compositionally biased region" description="Polar residues" evidence="1">
    <location>
        <begin position="81"/>
        <end position="91"/>
    </location>
</feature>
<feature type="compositionally biased region" description="Polar residues" evidence="1">
    <location>
        <begin position="57"/>
        <end position="69"/>
    </location>
</feature>
<dbReference type="EMBL" id="JBDJPC010000006">
    <property type="protein sequence ID" value="KAL1497841.1"/>
    <property type="molecule type" value="Genomic_DNA"/>
</dbReference>
<evidence type="ECO:0000313" key="3">
    <source>
        <dbReference type="Proteomes" id="UP001566132"/>
    </source>
</evidence>
<dbReference type="Proteomes" id="UP001566132">
    <property type="component" value="Unassembled WGS sequence"/>
</dbReference>
<sequence length="149" mass="17026">MNYSWTSPSGNSESCSPGFVYYDIEPSNGNSSNSIDTSDFISFNSRSNSPYGKPMFNQFSPQNYSSPSQPFYRRGRLKGGSQYSPKGNWKNNWRHNRNTKNFITTPTDVNNSTYMSKYYDPTCMENPWLELEQQVPQSQINDSTSSAML</sequence>
<accession>A0ABD1ENA9</accession>
<keyword evidence="3" id="KW-1185">Reference proteome</keyword>
<name>A0ABD1ENA9_HYPHA</name>
<comment type="caution">
    <text evidence="2">The sequence shown here is derived from an EMBL/GenBank/DDBJ whole genome shotgun (WGS) entry which is preliminary data.</text>
</comment>
<feature type="region of interest" description="Disordered" evidence="1">
    <location>
        <begin position="52"/>
        <end position="100"/>
    </location>
</feature>
<proteinExistence type="predicted"/>
<evidence type="ECO:0000256" key="1">
    <source>
        <dbReference type="SAM" id="MobiDB-lite"/>
    </source>
</evidence>